<dbReference type="PANTHER" id="PTHR33337">
    <property type="entry name" value="GFA DOMAIN-CONTAINING PROTEIN"/>
    <property type="match status" value="1"/>
</dbReference>
<dbReference type="Proteomes" id="UP000756530">
    <property type="component" value="Unassembled WGS sequence"/>
</dbReference>
<proteinExistence type="predicted"/>
<evidence type="ECO:0000256" key="1">
    <source>
        <dbReference type="SAM" id="MobiDB-lite"/>
    </source>
</evidence>
<dbReference type="PANTHER" id="PTHR33337:SF40">
    <property type="entry name" value="CENP-V_GFA DOMAIN-CONTAINING PROTEIN-RELATED"/>
    <property type="match status" value="1"/>
</dbReference>
<evidence type="ECO:0000259" key="2">
    <source>
        <dbReference type="PROSITE" id="PS51891"/>
    </source>
</evidence>
<evidence type="ECO:0000313" key="3">
    <source>
        <dbReference type="EMBL" id="MBV7379183.1"/>
    </source>
</evidence>
<reference evidence="3 4" key="1">
    <citation type="submission" date="2021-05" db="EMBL/GenBank/DDBJ databases">
        <title>Culturable bacteria isolated from Daya Bay.</title>
        <authorList>
            <person name="Zheng W."/>
            <person name="Yu S."/>
            <person name="Huang Y."/>
        </authorList>
    </citation>
    <scope>NUCLEOTIDE SEQUENCE [LARGE SCALE GENOMIC DNA]</scope>
    <source>
        <strain evidence="3 4">DP4N28-5</strain>
    </source>
</reference>
<comment type="caution">
    <text evidence="3">The sequence shown here is derived from an EMBL/GenBank/DDBJ whole genome shotgun (WGS) entry which is preliminary data.</text>
</comment>
<evidence type="ECO:0000313" key="4">
    <source>
        <dbReference type="Proteomes" id="UP000756530"/>
    </source>
</evidence>
<dbReference type="PROSITE" id="PS51891">
    <property type="entry name" value="CENP_V_GFA"/>
    <property type="match status" value="1"/>
</dbReference>
<protein>
    <submittedName>
        <fullName evidence="3">GFA family protein</fullName>
    </submittedName>
</protein>
<dbReference type="EMBL" id="JAHUZE010000002">
    <property type="protein sequence ID" value="MBV7379183.1"/>
    <property type="molecule type" value="Genomic_DNA"/>
</dbReference>
<organism evidence="3 4">
    <name type="scientific">Maritimibacter dapengensis</name>
    <dbReference type="NCBI Taxonomy" id="2836868"/>
    <lineage>
        <taxon>Bacteria</taxon>
        <taxon>Pseudomonadati</taxon>
        <taxon>Pseudomonadota</taxon>
        <taxon>Alphaproteobacteria</taxon>
        <taxon>Rhodobacterales</taxon>
        <taxon>Roseobacteraceae</taxon>
        <taxon>Maritimibacter</taxon>
    </lineage>
</organism>
<keyword evidence="4" id="KW-1185">Reference proteome</keyword>
<dbReference type="RefSeq" id="WP_218392329.1">
    <property type="nucleotide sequence ID" value="NZ_JAHUZE010000002.1"/>
</dbReference>
<sequence>MNEIHEGGCSCGAVRYCTRGIPQRTGVCHCRYCQTRTGSAFGISVYFDASQVDILSGDLADYSFTTESGRNFTTRFCKICGTTLFWSLDLFEGAIAIAGGTFDPPTFWYDVDREVFTRSQAPFVSLSVSHSHETTQAYAPKRPESHWLRTSQDE</sequence>
<dbReference type="Pfam" id="PF04828">
    <property type="entry name" value="GFA"/>
    <property type="match status" value="1"/>
</dbReference>
<feature type="region of interest" description="Disordered" evidence="1">
    <location>
        <begin position="135"/>
        <end position="154"/>
    </location>
</feature>
<accession>A0ABS6T1Q9</accession>
<gene>
    <name evidence="3" type="ORF">KJP28_09595</name>
</gene>
<feature type="domain" description="CENP-V/GFA" evidence="2">
    <location>
        <begin position="5"/>
        <end position="110"/>
    </location>
</feature>
<name>A0ABS6T1Q9_9RHOB</name>
<dbReference type="InterPro" id="IPR006913">
    <property type="entry name" value="CENP-V/GFA"/>
</dbReference>
<feature type="compositionally biased region" description="Basic and acidic residues" evidence="1">
    <location>
        <begin position="141"/>
        <end position="154"/>
    </location>
</feature>